<reference evidence="9" key="1">
    <citation type="submission" date="2022-08" db="EMBL/GenBank/DDBJ databases">
        <title>Draft genome sequencing of Roseisolibacter agri AW1220.</title>
        <authorList>
            <person name="Tobiishi Y."/>
            <person name="Tonouchi A."/>
        </authorList>
    </citation>
    <scope>NUCLEOTIDE SEQUENCE</scope>
    <source>
        <strain evidence="9">AW1220</strain>
    </source>
</reference>
<dbReference type="Proteomes" id="UP001161325">
    <property type="component" value="Unassembled WGS sequence"/>
</dbReference>
<dbReference type="PANTHER" id="PTHR45753">
    <property type="entry name" value="ORNITHINE CARBAMOYLTRANSFERASE, MITOCHONDRIAL"/>
    <property type="match status" value="1"/>
</dbReference>
<evidence type="ECO:0000259" key="7">
    <source>
        <dbReference type="Pfam" id="PF00185"/>
    </source>
</evidence>
<dbReference type="SUPFAM" id="SSF53671">
    <property type="entry name" value="Aspartate/ornithine carbamoyltransferase"/>
    <property type="match status" value="1"/>
</dbReference>
<dbReference type="AlphaFoldDB" id="A0AA37QCR8"/>
<dbReference type="HAMAP" id="MF_01109">
    <property type="entry name" value="OTCase"/>
    <property type="match status" value="1"/>
</dbReference>
<evidence type="ECO:0000256" key="3">
    <source>
        <dbReference type="ARBA" id="ARBA00013007"/>
    </source>
</evidence>
<dbReference type="Pfam" id="PF02729">
    <property type="entry name" value="OTCace_N"/>
    <property type="match status" value="1"/>
</dbReference>
<name>A0AA37QCR8_9BACT</name>
<evidence type="ECO:0000256" key="6">
    <source>
        <dbReference type="HAMAP-Rule" id="MF_01109"/>
    </source>
</evidence>
<feature type="domain" description="Aspartate/ornithine carbamoyltransferase carbamoyl-P binding" evidence="8">
    <location>
        <begin position="46"/>
        <end position="183"/>
    </location>
</feature>
<dbReference type="Pfam" id="PF00185">
    <property type="entry name" value="OTCace"/>
    <property type="match status" value="1"/>
</dbReference>
<evidence type="ECO:0000313" key="10">
    <source>
        <dbReference type="Proteomes" id="UP001161325"/>
    </source>
</evidence>
<evidence type="ECO:0000259" key="8">
    <source>
        <dbReference type="Pfam" id="PF02729"/>
    </source>
</evidence>
<dbReference type="InterPro" id="IPR024904">
    <property type="entry name" value="OTCase_ArgI"/>
</dbReference>
<comment type="catalytic activity">
    <reaction evidence="5 6">
        <text>carbamoyl phosphate + L-ornithine = L-citrulline + phosphate + H(+)</text>
        <dbReference type="Rhea" id="RHEA:19513"/>
        <dbReference type="ChEBI" id="CHEBI:15378"/>
        <dbReference type="ChEBI" id="CHEBI:43474"/>
        <dbReference type="ChEBI" id="CHEBI:46911"/>
        <dbReference type="ChEBI" id="CHEBI:57743"/>
        <dbReference type="ChEBI" id="CHEBI:58228"/>
        <dbReference type="EC" id="2.1.3.3"/>
    </reaction>
</comment>
<comment type="caution">
    <text evidence="9">The sequence shown here is derived from an EMBL/GenBank/DDBJ whole genome shotgun (WGS) entry which is preliminary data.</text>
</comment>
<protein>
    <recommendedName>
        <fullName evidence="3 6">Ornithine carbamoyltransferase</fullName>
        <shortName evidence="6">OTCase</shortName>
        <ecNumber evidence="3 6">2.1.3.3</ecNumber>
    </recommendedName>
</protein>
<dbReference type="GO" id="GO:0004585">
    <property type="term" value="F:ornithine carbamoyltransferase activity"/>
    <property type="evidence" value="ECO:0007669"/>
    <property type="project" value="UniProtKB-UniRule"/>
</dbReference>
<dbReference type="PANTHER" id="PTHR45753:SF3">
    <property type="entry name" value="ORNITHINE TRANSCARBAMYLASE, MITOCHONDRIAL"/>
    <property type="match status" value="1"/>
</dbReference>
<dbReference type="EC" id="2.1.3.3" evidence="3 6"/>
<feature type="binding site" evidence="6">
    <location>
        <position position="201"/>
    </location>
    <ligand>
        <name>L-ornithine</name>
        <dbReference type="ChEBI" id="CHEBI:46911"/>
    </ligand>
</feature>
<organism evidence="9 10">
    <name type="scientific">Roseisolibacter agri</name>
    <dbReference type="NCBI Taxonomy" id="2014610"/>
    <lineage>
        <taxon>Bacteria</taxon>
        <taxon>Pseudomonadati</taxon>
        <taxon>Gemmatimonadota</taxon>
        <taxon>Gemmatimonadia</taxon>
        <taxon>Gemmatimonadales</taxon>
        <taxon>Gemmatimonadaceae</taxon>
        <taxon>Roseisolibacter</taxon>
    </lineage>
</organism>
<evidence type="ECO:0000256" key="5">
    <source>
        <dbReference type="ARBA" id="ARBA00048772"/>
    </source>
</evidence>
<keyword evidence="6" id="KW-0963">Cytoplasm</keyword>
<feature type="binding site" evidence="6">
    <location>
        <position position="328"/>
    </location>
    <ligand>
        <name>carbamoyl phosphate</name>
        <dbReference type="ChEBI" id="CHEBI:58228"/>
    </ligand>
</feature>
<dbReference type="InterPro" id="IPR006130">
    <property type="entry name" value="Asp/Orn_carbamoylTrfase"/>
</dbReference>
<feature type="binding site" evidence="6">
    <location>
        <begin position="92"/>
        <end position="95"/>
    </location>
    <ligand>
        <name>carbamoyl phosphate</name>
        <dbReference type="ChEBI" id="CHEBI:58228"/>
    </ligand>
</feature>
<feature type="domain" description="Aspartate/ornithine carbamoyltransferase Asp/Orn-binding" evidence="7">
    <location>
        <begin position="190"/>
        <end position="338"/>
    </location>
</feature>
<dbReference type="GO" id="GO:0005737">
    <property type="term" value="C:cytoplasm"/>
    <property type="evidence" value="ECO:0007669"/>
    <property type="project" value="UniProtKB-SubCell"/>
</dbReference>
<feature type="binding site" evidence="6">
    <location>
        <position position="260"/>
    </location>
    <ligand>
        <name>L-ornithine</name>
        <dbReference type="ChEBI" id="CHEBI:46911"/>
    </ligand>
</feature>
<evidence type="ECO:0000256" key="4">
    <source>
        <dbReference type="ARBA" id="ARBA00022679"/>
    </source>
</evidence>
<sequence>MLRRFGRRYTSRAPTGPSVHAARIARSSALLPPAPASPPMAEPTHRDFLAIPDFSRAELDGILALAHRMKSGAYTAKPLKGKSVAMIFMKSSTRTRVSFEVGTYQLGGHALFLSPRDVQLGRGEPIADTARVLSRYVDGIMIRTYGHAEVEELARHATVPVINGLTDLLHPCQVMADVMTMQQHLGSYAGRKVAWIGDGNNMANSWMNAAAAFGFSLALACPEGYDPDPEILARARAQTDVTLTRDPREAVQGAHVVNTDVWASMGQEEEQAARERAFAGYEVRPDLMAAAASDAIFLHCLPAHRGEEVSAEVLEGPQSRVWDEAENRLHVQKAIMAALIGGERLA</sequence>
<dbReference type="InterPro" id="IPR036901">
    <property type="entry name" value="Asp/Orn_carbamoylTrfase_sf"/>
</dbReference>
<dbReference type="GO" id="GO:0019240">
    <property type="term" value="P:citrulline biosynthetic process"/>
    <property type="evidence" value="ECO:0007669"/>
    <property type="project" value="TreeGrafter"/>
</dbReference>
<feature type="binding site" evidence="6">
    <location>
        <position position="143"/>
    </location>
    <ligand>
        <name>carbamoyl phosphate</name>
        <dbReference type="ChEBI" id="CHEBI:58228"/>
    </ligand>
</feature>
<feature type="binding site" evidence="6">
    <location>
        <begin position="264"/>
        <end position="265"/>
    </location>
    <ligand>
        <name>L-ornithine</name>
        <dbReference type="ChEBI" id="CHEBI:46911"/>
    </ligand>
</feature>
<evidence type="ECO:0000256" key="2">
    <source>
        <dbReference type="ARBA" id="ARBA00007805"/>
    </source>
</evidence>
<dbReference type="InterPro" id="IPR006131">
    <property type="entry name" value="Asp_carbamoyltransf_Asp/Orn-bd"/>
</dbReference>
<dbReference type="PRINTS" id="PR00102">
    <property type="entry name" value="OTCASE"/>
</dbReference>
<dbReference type="PRINTS" id="PR00100">
    <property type="entry name" value="AOTCASE"/>
</dbReference>
<feature type="binding site" evidence="6">
    <location>
        <begin position="170"/>
        <end position="173"/>
    </location>
    <ligand>
        <name>carbamoyl phosphate</name>
        <dbReference type="ChEBI" id="CHEBI:58228"/>
    </ligand>
</feature>
<dbReference type="InterPro" id="IPR002292">
    <property type="entry name" value="Orn/put_carbamltrans"/>
</dbReference>
<gene>
    <name evidence="9" type="primary">argF</name>
    <name evidence="9" type="ORF">rosag_44300</name>
</gene>
<evidence type="ECO:0000313" key="9">
    <source>
        <dbReference type="EMBL" id="GLC27917.1"/>
    </source>
</evidence>
<comment type="subcellular location">
    <subcellularLocation>
        <location evidence="6">Cytoplasm</location>
    </subcellularLocation>
</comment>
<keyword evidence="10" id="KW-1185">Reference proteome</keyword>
<evidence type="ECO:0000256" key="1">
    <source>
        <dbReference type="ARBA" id="ARBA00004975"/>
    </source>
</evidence>
<dbReference type="PROSITE" id="PS00097">
    <property type="entry name" value="CARBAMOYLTRANSFERASE"/>
    <property type="match status" value="1"/>
</dbReference>
<dbReference type="InterPro" id="IPR006132">
    <property type="entry name" value="Asp/Orn_carbamoyltranf_P-bd"/>
</dbReference>
<dbReference type="FunFam" id="3.40.50.1370:FF:000008">
    <property type="entry name" value="Ornithine carbamoyltransferase"/>
    <property type="match status" value="1"/>
</dbReference>
<dbReference type="NCBIfam" id="TIGR00658">
    <property type="entry name" value="orni_carb_tr"/>
    <property type="match status" value="1"/>
</dbReference>
<comment type="similarity">
    <text evidence="2 6">Belongs to the aspartate/ornithine carbamoyltransferase superfamily. OTCase family.</text>
</comment>
<proteinExistence type="inferred from homology"/>
<dbReference type="Gene3D" id="3.40.50.1370">
    <property type="entry name" value="Aspartate/ornithine carbamoyltransferase"/>
    <property type="match status" value="2"/>
</dbReference>
<dbReference type="NCBIfam" id="NF001986">
    <property type="entry name" value="PRK00779.1"/>
    <property type="match status" value="1"/>
</dbReference>
<dbReference type="GO" id="GO:0016597">
    <property type="term" value="F:amino acid binding"/>
    <property type="evidence" value="ECO:0007669"/>
    <property type="project" value="InterPro"/>
</dbReference>
<dbReference type="EMBL" id="BRXS01000007">
    <property type="protein sequence ID" value="GLC27917.1"/>
    <property type="molecule type" value="Genomic_DNA"/>
</dbReference>
<comment type="pathway">
    <text evidence="1">Amino-acid biosynthesis; L-arginine biosynthesis; L-arginine from L-ornithine and carbamoyl phosphate: step 1/3.</text>
</comment>
<accession>A0AA37QCR8</accession>
<keyword evidence="4 6" id="KW-0808">Transferase</keyword>
<feature type="binding site" evidence="6">
    <location>
        <position position="119"/>
    </location>
    <ligand>
        <name>carbamoyl phosphate</name>
        <dbReference type="ChEBI" id="CHEBI:58228"/>
    </ligand>
</feature>
<dbReference type="GO" id="GO:0042450">
    <property type="term" value="P:L-arginine biosynthetic process via ornithine"/>
    <property type="evidence" value="ECO:0007669"/>
    <property type="project" value="UniProtKB-UniRule"/>
</dbReference>
<feature type="binding site" evidence="6">
    <location>
        <begin position="300"/>
        <end position="301"/>
    </location>
    <ligand>
        <name>carbamoyl phosphate</name>
        <dbReference type="ChEBI" id="CHEBI:58228"/>
    </ligand>
</feature>